<dbReference type="EMBL" id="CXWC01000010">
    <property type="protein sequence ID" value="CTQ70967.1"/>
    <property type="molecule type" value="Genomic_DNA"/>
</dbReference>
<evidence type="ECO:0000313" key="1">
    <source>
        <dbReference type="EMBL" id="CTQ70967.1"/>
    </source>
</evidence>
<keyword evidence="2" id="KW-1185">Reference proteome</keyword>
<name>A0A0M7A538_9HYPH</name>
<dbReference type="Proteomes" id="UP000049983">
    <property type="component" value="Unassembled WGS sequence"/>
</dbReference>
<dbReference type="STRING" id="311410.LA5095_01478"/>
<gene>
    <name evidence="1" type="ORF">LA5096_02733</name>
</gene>
<sequence length="161" mass="18627">MARRAELRGVCRDLLETFTSRNNDLDGYWALGKIQTHLQQGKRRKLCLDLVTRELEKSDKIFFELTEFYGDVLLRISYSRKISEAWIRYAAIDIQSVSNEKILCTSRVKTDLGREYSAETFADVRPHDPIVELRSGGPYGSRTTKRIIRSSLPHLSPRLVH</sequence>
<accession>A0A0M7A538</accession>
<reference evidence="2" key="1">
    <citation type="submission" date="2015-07" db="EMBL/GenBank/DDBJ databases">
        <authorList>
            <person name="Rodrigo-Torres Lidia"/>
            <person name="Arahal R.David."/>
        </authorList>
    </citation>
    <scope>NUCLEOTIDE SEQUENCE [LARGE SCALE GENOMIC DNA]</scope>
    <source>
        <strain evidence="2">CECT 5096</strain>
    </source>
</reference>
<proteinExistence type="predicted"/>
<dbReference type="AlphaFoldDB" id="A0A0M7A538"/>
<organism evidence="1 2">
    <name type="scientific">Roseibium album</name>
    <dbReference type="NCBI Taxonomy" id="311410"/>
    <lineage>
        <taxon>Bacteria</taxon>
        <taxon>Pseudomonadati</taxon>
        <taxon>Pseudomonadota</taxon>
        <taxon>Alphaproteobacteria</taxon>
        <taxon>Hyphomicrobiales</taxon>
        <taxon>Stappiaceae</taxon>
        <taxon>Roseibium</taxon>
    </lineage>
</organism>
<evidence type="ECO:0000313" key="2">
    <source>
        <dbReference type="Proteomes" id="UP000049983"/>
    </source>
</evidence>
<protein>
    <submittedName>
        <fullName evidence="1">Uncharacterized protein</fullName>
    </submittedName>
</protein>